<sequence length="631" mass="67957">MELSYLGPCPAAGSISGISLHVEGRERDHGFDSQARTFLKTETRVITIGRRPKRPLQEDPLEICHALYNCPVVSRQHARITFTDYGNAYIVDLNSHHGTYILRPGDTVSKMIATDMPTVLADGDVITFGKSVGGNADQVRPVTVRVKLLFSGDLVAPRVANPLTPDTSSNSSISSNTGQYSIYVSSDSSSSSSQDDDSDIEEISPPSSPKAQPPSIPAHLQPFPSTRLGLLRRLLPAIHSSSVQDLHPTTSYSDGQAEAVHNMFESPQIQQNDDGLDHSVILPDSSSFAASTTDDSAVDVGGVGALPPPFRRRGSPHPISFFPLDIPFFPSDSFVSSGASASGEFPMGGHATSDCSAVSFRTPVSQPSGAEVVVLDDADGVASMASAQGESAITPPAQPSPASSDGSEDSSFEIQELEDRMNVACDDIMLLRMHRREDEVRFNQHVQKTKERLAQLEQRMQELEDSAVAAVSSEDIEMPDVMSRIDNMQAIIDNLQTDVAAACADKSTQDTAASIETIKAMLEDLKSSKEDDERQIARELEAMRAIRAQAEAAFAQLSTRQDTSSRKRKRMDDDEEDEGDATMQCAQITPLSSLESSAKRRRTMRIVSAVAQTATIATVGAVAAWTALAFA</sequence>
<dbReference type="STRING" id="742152.A0A2H3IXB4"/>
<accession>A0A2H3IXB4</accession>
<evidence type="ECO:0000256" key="3">
    <source>
        <dbReference type="SAM" id="Phobius"/>
    </source>
</evidence>
<feature type="region of interest" description="Disordered" evidence="2">
    <location>
        <begin position="385"/>
        <end position="411"/>
    </location>
</feature>
<name>A0A2H3IXB4_WOLCO</name>
<feature type="coiled-coil region" evidence="1">
    <location>
        <begin position="515"/>
        <end position="549"/>
    </location>
</feature>
<dbReference type="CDD" id="cd00060">
    <property type="entry name" value="FHA"/>
    <property type="match status" value="1"/>
</dbReference>
<evidence type="ECO:0000256" key="2">
    <source>
        <dbReference type="SAM" id="MobiDB-lite"/>
    </source>
</evidence>
<dbReference type="OMA" id="TDLHSHH"/>
<dbReference type="Proteomes" id="UP000218811">
    <property type="component" value="Unassembled WGS sequence"/>
</dbReference>
<evidence type="ECO:0000313" key="5">
    <source>
        <dbReference type="EMBL" id="PCH34612.1"/>
    </source>
</evidence>
<dbReference type="AlphaFoldDB" id="A0A2H3IXB4"/>
<proteinExistence type="predicted"/>
<gene>
    <name evidence="5" type="ORF">WOLCODRAFT_27324</name>
</gene>
<keyword evidence="1" id="KW-0175">Coiled coil</keyword>
<feature type="region of interest" description="Disordered" evidence="2">
    <location>
        <begin position="554"/>
        <end position="582"/>
    </location>
</feature>
<keyword evidence="3" id="KW-0472">Membrane</keyword>
<keyword evidence="3" id="KW-0812">Transmembrane</keyword>
<evidence type="ECO:0000256" key="1">
    <source>
        <dbReference type="SAM" id="Coils"/>
    </source>
</evidence>
<dbReference type="Gene3D" id="2.60.200.20">
    <property type="match status" value="1"/>
</dbReference>
<dbReference type="InterPro" id="IPR050923">
    <property type="entry name" value="Cell_Proc_Reg/RNA_Proc"/>
</dbReference>
<evidence type="ECO:0000313" key="6">
    <source>
        <dbReference type="Proteomes" id="UP000218811"/>
    </source>
</evidence>
<feature type="domain" description="FHA" evidence="4">
    <location>
        <begin position="46"/>
        <end position="101"/>
    </location>
</feature>
<dbReference type="EMBL" id="KB467832">
    <property type="protein sequence ID" value="PCH34612.1"/>
    <property type="molecule type" value="Genomic_DNA"/>
</dbReference>
<dbReference type="InterPro" id="IPR008984">
    <property type="entry name" value="SMAD_FHA_dom_sf"/>
</dbReference>
<feature type="compositionally biased region" description="Pro residues" evidence="2">
    <location>
        <begin position="206"/>
        <end position="216"/>
    </location>
</feature>
<dbReference type="Pfam" id="PF00498">
    <property type="entry name" value="FHA"/>
    <property type="match status" value="1"/>
</dbReference>
<dbReference type="SMART" id="SM00240">
    <property type="entry name" value="FHA"/>
    <property type="match status" value="1"/>
</dbReference>
<dbReference type="InterPro" id="IPR000253">
    <property type="entry name" value="FHA_dom"/>
</dbReference>
<dbReference type="OrthoDB" id="4096268at2759"/>
<dbReference type="SUPFAM" id="SSF49879">
    <property type="entry name" value="SMAD/FHA domain"/>
    <property type="match status" value="1"/>
</dbReference>
<dbReference type="PROSITE" id="PS50006">
    <property type="entry name" value="FHA_DOMAIN"/>
    <property type="match status" value="1"/>
</dbReference>
<keyword evidence="3" id="KW-1133">Transmembrane helix</keyword>
<feature type="region of interest" description="Disordered" evidence="2">
    <location>
        <begin position="184"/>
        <end position="223"/>
    </location>
</feature>
<feature type="coiled-coil region" evidence="1">
    <location>
        <begin position="439"/>
        <end position="473"/>
    </location>
</feature>
<organism evidence="5 6">
    <name type="scientific">Wolfiporia cocos (strain MD-104)</name>
    <name type="common">Brown rot fungus</name>
    <dbReference type="NCBI Taxonomy" id="742152"/>
    <lineage>
        <taxon>Eukaryota</taxon>
        <taxon>Fungi</taxon>
        <taxon>Dikarya</taxon>
        <taxon>Basidiomycota</taxon>
        <taxon>Agaricomycotina</taxon>
        <taxon>Agaricomycetes</taxon>
        <taxon>Polyporales</taxon>
        <taxon>Phaeolaceae</taxon>
        <taxon>Wolfiporia</taxon>
    </lineage>
</organism>
<dbReference type="PANTHER" id="PTHR23308">
    <property type="entry name" value="NUCLEAR INHIBITOR OF PROTEIN PHOSPHATASE-1"/>
    <property type="match status" value="1"/>
</dbReference>
<reference evidence="5 6" key="1">
    <citation type="journal article" date="2012" name="Science">
        <title>The Paleozoic origin of enzymatic lignin decomposition reconstructed from 31 fungal genomes.</title>
        <authorList>
            <person name="Floudas D."/>
            <person name="Binder M."/>
            <person name="Riley R."/>
            <person name="Barry K."/>
            <person name="Blanchette R.A."/>
            <person name="Henrissat B."/>
            <person name="Martinez A.T."/>
            <person name="Otillar R."/>
            <person name="Spatafora J.W."/>
            <person name="Yadav J.S."/>
            <person name="Aerts A."/>
            <person name="Benoit I."/>
            <person name="Boyd A."/>
            <person name="Carlson A."/>
            <person name="Copeland A."/>
            <person name="Coutinho P.M."/>
            <person name="de Vries R.P."/>
            <person name="Ferreira P."/>
            <person name="Findley K."/>
            <person name="Foster B."/>
            <person name="Gaskell J."/>
            <person name="Glotzer D."/>
            <person name="Gorecki P."/>
            <person name="Heitman J."/>
            <person name="Hesse C."/>
            <person name="Hori C."/>
            <person name="Igarashi K."/>
            <person name="Jurgens J.A."/>
            <person name="Kallen N."/>
            <person name="Kersten P."/>
            <person name="Kohler A."/>
            <person name="Kuees U."/>
            <person name="Kumar T.K.A."/>
            <person name="Kuo A."/>
            <person name="LaButti K."/>
            <person name="Larrondo L.F."/>
            <person name="Lindquist E."/>
            <person name="Ling A."/>
            <person name="Lombard V."/>
            <person name="Lucas S."/>
            <person name="Lundell T."/>
            <person name="Martin R."/>
            <person name="McLaughlin D.J."/>
            <person name="Morgenstern I."/>
            <person name="Morin E."/>
            <person name="Murat C."/>
            <person name="Nagy L.G."/>
            <person name="Nolan M."/>
            <person name="Ohm R.A."/>
            <person name="Patyshakuliyeva A."/>
            <person name="Rokas A."/>
            <person name="Ruiz-Duenas F.J."/>
            <person name="Sabat G."/>
            <person name="Salamov A."/>
            <person name="Samejima M."/>
            <person name="Schmutz J."/>
            <person name="Slot J.C."/>
            <person name="St John F."/>
            <person name="Stenlid J."/>
            <person name="Sun H."/>
            <person name="Sun S."/>
            <person name="Syed K."/>
            <person name="Tsang A."/>
            <person name="Wiebenga A."/>
            <person name="Young D."/>
            <person name="Pisabarro A."/>
            <person name="Eastwood D.C."/>
            <person name="Martin F."/>
            <person name="Cullen D."/>
            <person name="Grigoriev I.V."/>
            <person name="Hibbett D.S."/>
        </authorList>
    </citation>
    <scope>NUCLEOTIDE SEQUENCE [LARGE SCALE GENOMIC DNA]</scope>
    <source>
        <strain evidence="5 6">MD-104</strain>
    </source>
</reference>
<feature type="transmembrane region" description="Helical" evidence="3">
    <location>
        <begin position="606"/>
        <end position="628"/>
    </location>
</feature>
<protein>
    <recommendedName>
        <fullName evidence="4">FHA domain-containing protein</fullName>
    </recommendedName>
</protein>
<keyword evidence="6" id="KW-1185">Reference proteome</keyword>
<evidence type="ECO:0000259" key="4">
    <source>
        <dbReference type="PROSITE" id="PS50006"/>
    </source>
</evidence>